<evidence type="ECO:0000256" key="7">
    <source>
        <dbReference type="ARBA" id="ARBA00023163"/>
    </source>
</evidence>
<comment type="caution">
    <text evidence="12">The sequence shown here is derived from an EMBL/GenBank/DDBJ whole genome shotgun (WGS) entry which is preliminary data.</text>
</comment>
<sequence length="619" mass="68717">MASFAAIKFILVRFCWSYTAKALKQFNSWTLVIVWVAVVGSAIVILVNSEENSSSQPLFMDYLLRGGNHIVDLSFLVYKIQSTVSSRAFSGTPLWRNGPPEKPVLCNACGSRWRTKGTLANYTPLHARAGPDDYEDHKVSRLKSISINKNKEVKLLKRKPNYDHRVAGGVALDYNQGYRNVVDEDTSNRSSSGSAISNSESCAQFGSADASDLTGPSQSVVWDSLVPSRKRTCVNRPKPSPVEKLTKDLYTILHEQQSSCFSGSSEEDLLFDNETPMVSVEIGHGSVLIRHPSSIARDEESEASSLSVENKQYLTNEAYSHLVMLPVHNENKSVSMTYPITLKTKNLSGQGMQQEQLDRDKSPHIHILGSCNSPLCSVDLNDILNFEEFARHMTNEEQQQLLKYLPPLDAAKRPHSIKSMFESPQFKENINSYQQLLSEGVFDLSFLEAKTEDCKSLERLTLSNLSKSKWVERYHLLKKCKNSIGMSLAGKGPNPNVVASSNLIGAKRSRDNLSQKFSEAKSMKSPKRIVMKATYEIKELIDNDGSCFSPRSLFALPPDGSSLMLESLHFVDESSDQDLLLDIPSNGSFAQAELLHPPNSFGQQASTSSSSIYPHLGCP</sequence>
<reference evidence="12" key="2">
    <citation type="journal article" date="2023" name="Int. J. Mol. Sci.">
        <title>De Novo Assembly and Annotation of 11 Diverse Shrub Willow (Salix) Genomes Reveals Novel Gene Organization in Sex-Linked Regions.</title>
        <authorList>
            <person name="Hyden B."/>
            <person name="Feng K."/>
            <person name="Yates T.B."/>
            <person name="Jawdy S."/>
            <person name="Cereghino C."/>
            <person name="Smart L.B."/>
            <person name="Muchero W."/>
        </authorList>
    </citation>
    <scope>NUCLEOTIDE SEQUENCE [LARGE SCALE GENOMIC DNA]</scope>
    <source>
        <tissue evidence="12">Shoot tip</tissue>
    </source>
</reference>
<evidence type="ECO:0000256" key="6">
    <source>
        <dbReference type="ARBA" id="ARBA00023125"/>
    </source>
</evidence>
<evidence type="ECO:0000259" key="11">
    <source>
        <dbReference type="PROSITE" id="PS51916"/>
    </source>
</evidence>
<dbReference type="GO" id="GO:0008270">
    <property type="term" value="F:zinc ion binding"/>
    <property type="evidence" value="ECO:0007669"/>
    <property type="project" value="UniProtKB-KW"/>
</dbReference>
<evidence type="ECO:0000256" key="5">
    <source>
        <dbReference type="ARBA" id="ARBA00023015"/>
    </source>
</evidence>
<keyword evidence="10" id="KW-1133">Transmembrane helix</keyword>
<dbReference type="Proteomes" id="UP001151529">
    <property type="component" value="Chromosome 1"/>
</dbReference>
<evidence type="ECO:0000256" key="3">
    <source>
        <dbReference type="ARBA" id="ARBA00022771"/>
    </source>
</evidence>
<keyword evidence="6" id="KW-0238">DNA-binding</keyword>
<comment type="subcellular location">
    <subcellularLocation>
        <location evidence="1">Nucleus</location>
    </subcellularLocation>
</comment>
<dbReference type="GO" id="GO:0043565">
    <property type="term" value="F:sequence-specific DNA binding"/>
    <property type="evidence" value="ECO:0007669"/>
    <property type="project" value="InterPro"/>
</dbReference>
<evidence type="ECO:0000256" key="2">
    <source>
        <dbReference type="ARBA" id="ARBA00022723"/>
    </source>
</evidence>
<evidence type="ECO:0000256" key="4">
    <source>
        <dbReference type="ARBA" id="ARBA00022833"/>
    </source>
</evidence>
<reference evidence="12" key="1">
    <citation type="submission" date="2022-11" db="EMBL/GenBank/DDBJ databases">
        <authorList>
            <person name="Hyden B.L."/>
            <person name="Feng K."/>
            <person name="Yates T."/>
            <person name="Jawdy S."/>
            <person name="Smart L.B."/>
            <person name="Muchero W."/>
        </authorList>
    </citation>
    <scope>NUCLEOTIDE SEQUENCE</scope>
    <source>
        <tissue evidence="12">Shoot tip</tissue>
    </source>
</reference>
<keyword evidence="4" id="KW-0862">Zinc</keyword>
<dbReference type="InterPro" id="IPR028020">
    <property type="entry name" value="ASX_DEUBAD_dom"/>
</dbReference>
<evidence type="ECO:0000256" key="8">
    <source>
        <dbReference type="ARBA" id="ARBA00023242"/>
    </source>
</evidence>
<dbReference type="PANTHER" id="PTHR46855">
    <property type="entry name" value="OSJNBB0038F03.10 PROTEIN"/>
    <property type="match status" value="1"/>
</dbReference>
<dbReference type="SMART" id="SM00401">
    <property type="entry name" value="ZnF_GATA"/>
    <property type="match status" value="1"/>
</dbReference>
<dbReference type="CDD" id="cd00202">
    <property type="entry name" value="ZnF_GATA"/>
    <property type="match status" value="1"/>
</dbReference>
<dbReference type="GO" id="GO:0006355">
    <property type="term" value="P:regulation of DNA-templated transcription"/>
    <property type="evidence" value="ECO:0007669"/>
    <property type="project" value="InterPro"/>
</dbReference>
<dbReference type="Gene3D" id="1.10.2020.20">
    <property type="match status" value="1"/>
</dbReference>
<name>A0A9Q0TNI8_SALVM</name>
<gene>
    <name evidence="12" type="ORF">OIU85_026431</name>
</gene>
<evidence type="ECO:0000256" key="9">
    <source>
        <dbReference type="SAM" id="MobiDB-lite"/>
    </source>
</evidence>
<evidence type="ECO:0000313" key="13">
    <source>
        <dbReference type="Proteomes" id="UP001151529"/>
    </source>
</evidence>
<dbReference type="Pfam" id="PF13919">
    <property type="entry name" value="ASXH"/>
    <property type="match status" value="1"/>
</dbReference>
<dbReference type="Gene3D" id="3.30.50.10">
    <property type="entry name" value="Erythroid Transcription Factor GATA-1, subunit A"/>
    <property type="match status" value="1"/>
</dbReference>
<keyword evidence="5" id="KW-0805">Transcription regulation</keyword>
<feature type="transmembrane region" description="Helical" evidence="10">
    <location>
        <begin position="26"/>
        <end position="47"/>
    </location>
</feature>
<dbReference type="SUPFAM" id="SSF57716">
    <property type="entry name" value="Glucocorticoid receptor-like (DNA-binding domain)"/>
    <property type="match status" value="1"/>
</dbReference>
<feature type="domain" description="DEUBAD" evidence="11">
    <location>
        <begin position="371"/>
        <end position="483"/>
    </location>
</feature>
<keyword evidence="2" id="KW-0479">Metal-binding</keyword>
<dbReference type="PANTHER" id="PTHR46855:SF1">
    <property type="entry name" value="GATA TRANSCRIPTION FACTOR 26"/>
    <property type="match status" value="1"/>
</dbReference>
<evidence type="ECO:0000313" key="12">
    <source>
        <dbReference type="EMBL" id="KAJ6714924.1"/>
    </source>
</evidence>
<evidence type="ECO:0000256" key="1">
    <source>
        <dbReference type="ARBA" id="ARBA00004123"/>
    </source>
</evidence>
<keyword evidence="10" id="KW-0812">Transmembrane</keyword>
<dbReference type="InterPro" id="IPR038108">
    <property type="entry name" value="RPN13_DEUBAD_sf"/>
</dbReference>
<dbReference type="GO" id="GO:0005634">
    <property type="term" value="C:nucleus"/>
    <property type="evidence" value="ECO:0007669"/>
    <property type="project" value="UniProtKB-SubCell"/>
</dbReference>
<keyword evidence="13" id="KW-1185">Reference proteome</keyword>
<dbReference type="OrthoDB" id="515401at2759"/>
<feature type="region of interest" description="Disordered" evidence="9">
    <location>
        <begin position="597"/>
        <end position="619"/>
    </location>
</feature>
<keyword evidence="8" id="KW-0539">Nucleus</keyword>
<keyword evidence="3" id="KW-0863">Zinc-finger</keyword>
<organism evidence="12 13">
    <name type="scientific">Salix viminalis</name>
    <name type="common">Common osier</name>
    <name type="synonym">Basket willow</name>
    <dbReference type="NCBI Taxonomy" id="40686"/>
    <lineage>
        <taxon>Eukaryota</taxon>
        <taxon>Viridiplantae</taxon>
        <taxon>Streptophyta</taxon>
        <taxon>Embryophyta</taxon>
        <taxon>Tracheophyta</taxon>
        <taxon>Spermatophyta</taxon>
        <taxon>Magnoliopsida</taxon>
        <taxon>eudicotyledons</taxon>
        <taxon>Gunneridae</taxon>
        <taxon>Pentapetalae</taxon>
        <taxon>rosids</taxon>
        <taxon>fabids</taxon>
        <taxon>Malpighiales</taxon>
        <taxon>Salicaceae</taxon>
        <taxon>Saliceae</taxon>
        <taxon>Salix</taxon>
    </lineage>
</organism>
<dbReference type="EMBL" id="JAPFFL010000007">
    <property type="protein sequence ID" value="KAJ6714924.1"/>
    <property type="molecule type" value="Genomic_DNA"/>
</dbReference>
<accession>A0A9Q0TNI8</accession>
<dbReference type="PROSITE" id="PS51916">
    <property type="entry name" value="DEUBAD"/>
    <property type="match status" value="1"/>
</dbReference>
<dbReference type="InterPro" id="IPR000679">
    <property type="entry name" value="Znf_GATA"/>
</dbReference>
<proteinExistence type="predicted"/>
<keyword evidence="10" id="KW-0472">Membrane</keyword>
<dbReference type="AlphaFoldDB" id="A0A9Q0TNI8"/>
<keyword evidence="7" id="KW-0804">Transcription</keyword>
<dbReference type="InterPro" id="IPR044867">
    <property type="entry name" value="DEUBAD_dom"/>
</dbReference>
<evidence type="ECO:0000256" key="10">
    <source>
        <dbReference type="SAM" id="Phobius"/>
    </source>
</evidence>
<dbReference type="InterPro" id="IPR044589">
    <property type="entry name" value="GATA26/27"/>
</dbReference>
<dbReference type="InterPro" id="IPR013088">
    <property type="entry name" value="Znf_NHR/GATA"/>
</dbReference>
<protein>
    <recommendedName>
        <fullName evidence="11">DEUBAD domain-containing protein</fullName>
    </recommendedName>
</protein>
<dbReference type="Pfam" id="PF00320">
    <property type="entry name" value="GATA"/>
    <property type="match status" value="1"/>
</dbReference>